<feature type="non-terminal residue" evidence="3">
    <location>
        <position position="1"/>
    </location>
</feature>
<dbReference type="PANTHER" id="PTHR34153:SF2">
    <property type="entry name" value="SI:CH211-262H13.3-RELATED"/>
    <property type="match status" value="1"/>
</dbReference>
<evidence type="ECO:0000313" key="3">
    <source>
        <dbReference type="EMBL" id="KAF0711500.1"/>
    </source>
</evidence>
<accession>A0A6G0VYL0</accession>
<dbReference type="AlphaFoldDB" id="A0A6G0VYL0"/>
<dbReference type="EMBL" id="VUJU01011230">
    <property type="protein sequence ID" value="KAF0711500.1"/>
    <property type="molecule type" value="Genomic_DNA"/>
</dbReference>
<reference evidence="3 4" key="1">
    <citation type="submission" date="2019-08" db="EMBL/GenBank/DDBJ databases">
        <title>Whole genome of Aphis craccivora.</title>
        <authorList>
            <person name="Voronova N.V."/>
            <person name="Shulinski R.S."/>
            <person name="Bandarenka Y.V."/>
            <person name="Zhorov D.G."/>
            <person name="Warner D."/>
        </authorList>
    </citation>
    <scope>NUCLEOTIDE SEQUENCE [LARGE SCALE GENOMIC DNA]</scope>
    <source>
        <strain evidence="3">180601</strain>
        <tissue evidence="3">Whole Body</tissue>
    </source>
</reference>
<dbReference type="PANTHER" id="PTHR34153">
    <property type="entry name" value="SI:CH211-262H13.3-RELATED-RELATED"/>
    <property type="match status" value="1"/>
</dbReference>
<gene>
    <name evidence="3" type="ORF">FWK35_00031931</name>
</gene>
<comment type="caution">
    <text evidence="3">The sequence shown here is derived from an EMBL/GenBank/DDBJ whole genome shotgun (WGS) entry which is preliminary data.</text>
</comment>
<feature type="domain" description="DUF4806" evidence="2">
    <location>
        <begin position="192"/>
        <end position="272"/>
    </location>
</feature>
<evidence type="ECO:0000256" key="1">
    <source>
        <dbReference type="SAM" id="MobiDB-lite"/>
    </source>
</evidence>
<evidence type="ECO:0000259" key="2">
    <source>
        <dbReference type="Pfam" id="PF16064"/>
    </source>
</evidence>
<name>A0A6G0VYL0_APHCR</name>
<dbReference type="OrthoDB" id="6591139at2759"/>
<keyword evidence="4" id="KW-1185">Reference proteome</keyword>
<dbReference type="Proteomes" id="UP000478052">
    <property type="component" value="Unassembled WGS sequence"/>
</dbReference>
<protein>
    <submittedName>
        <fullName evidence="3">DUF4806 domain-containing protein</fullName>
    </submittedName>
</protein>
<feature type="region of interest" description="Disordered" evidence="1">
    <location>
        <begin position="1"/>
        <end position="25"/>
    </location>
</feature>
<sequence length="276" mass="31513">QPSDTTVLSPKQAFDSLKSPKRASTSQKFSSQYKYVQDTIMSSPKLQDYVDIVSPKKTLSQKSISYATTTDEITPIKKTPTKISFNVYSPSILMSSQKRNVKKQLFKTKENSIHSASSMKTSSMISSNTSKQKFLTDDQFKDMVSHNLIIIKHSIRNLNEKLDLIIERNNKFSQNSENNLHEDDIDYANLNCIFPIDDINTLSCIEEQLASADQKYHKLMTNKLVGLGGKTIQIYIKRVMQLLFTDELLQYYSFSGRANKKKCFSNLIISKLIFSK</sequence>
<organism evidence="3 4">
    <name type="scientific">Aphis craccivora</name>
    <name type="common">Cowpea aphid</name>
    <dbReference type="NCBI Taxonomy" id="307492"/>
    <lineage>
        <taxon>Eukaryota</taxon>
        <taxon>Metazoa</taxon>
        <taxon>Ecdysozoa</taxon>
        <taxon>Arthropoda</taxon>
        <taxon>Hexapoda</taxon>
        <taxon>Insecta</taxon>
        <taxon>Pterygota</taxon>
        <taxon>Neoptera</taxon>
        <taxon>Paraneoptera</taxon>
        <taxon>Hemiptera</taxon>
        <taxon>Sternorrhyncha</taxon>
        <taxon>Aphidomorpha</taxon>
        <taxon>Aphidoidea</taxon>
        <taxon>Aphididae</taxon>
        <taxon>Aphidini</taxon>
        <taxon>Aphis</taxon>
        <taxon>Aphis</taxon>
    </lineage>
</organism>
<dbReference type="Pfam" id="PF16064">
    <property type="entry name" value="DUF4806"/>
    <property type="match status" value="1"/>
</dbReference>
<proteinExistence type="predicted"/>
<evidence type="ECO:0000313" key="4">
    <source>
        <dbReference type="Proteomes" id="UP000478052"/>
    </source>
</evidence>
<dbReference type="InterPro" id="IPR032071">
    <property type="entry name" value="DUF4806"/>
</dbReference>